<proteinExistence type="predicted"/>
<dbReference type="Proteomes" id="UP001491310">
    <property type="component" value="Unassembled WGS sequence"/>
</dbReference>
<organism evidence="1 2">
    <name type="scientific">Coccomyxa subellipsoidea</name>
    <dbReference type="NCBI Taxonomy" id="248742"/>
    <lineage>
        <taxon>Eukaryota</taxon>
        <taxon>Viridiplantae</taxon>
        <taxon>Chlorophyta</taxon>
        <taxon>core chlorophytes</taxon>
        <taxon>Trebouxiophyceae</taxon>
        <taxon>Trebouxiophyceae incertae sedis</taxon>
        <taxon>Coccomyxaceae</taxon>
        <taxon>Coccomyxa</taxon>
    </lineage>
</organism>
<reference evidence="1 2" key="1">
    <citation type="journal article" date="2024" name="Nat. Commun.">
        <title>Phylogenomics reveals the evolutionary origins of lichenization in chlorophyte algae.</title>
        <authorList>
            <person name="Puginier C."/>
            <person name="Libourel C."/>
            <person name="Otte J."/>
            <person name="Skaloud P."/>
            <person name="Haon M."/>
            <person name="Grisel S."/>
            <person name="Petersen M."/>
            <person name="Berrin J.G."/>
            <person name="Delaux P.M."/>
            <person name="Dal Grande F."/>
            <person name="Keller J."/>
        </authorList>
    </citation>
    <scope>NUCLEOTIDE SEQUENCE [LARGE SCALE GENOMIC DNA]</scope>
    <source>
        <strain evidence="1 2">SAG 216-7</strain>
    </source>
</reference>
<dbReference type="EMBL" id="JALJOT010000012">
    <property type="protein sequence ID" value="KAK9904816.1"/>
    <property type="molecule type" value="Genomic_DNA"/>
</dbReference>
<comment type="caution">
    <text evidence="1">The sequence shown here is derived from an EMBL/GenBank/DDBJ whole genome shotgun (WGS) entry which is preliminary data.</text>
</comment>
<name>A0ABR2YG57_9CHLO</name>
<dbReference type="InterPro" id="IPR006461">
    <property type="entry name" value="PLAC_motif_containing"/>
</dbReference>
<dbReference type="PANTHER" id="PTHR15907">
    <property type="entry name" value="DUF614 FAMILY PROTEIN-RELATED"/>
    <property type="match status" value="1"/>
</dbReference>
<evidence type="ECO:0000313" key="2">
    <source>
        <dbReference type="Proteomes" id="UP001491310"/>
    </source>
</evidence>
<keyword evidence="2" id="KW-1185">Reference proteome</keyword>
<dbReference type="Pfam" id="PF04749">
    <property type="entry name" value="PLAC8"/>
    <property type="match status" value="1"/>
</dbReference>
<evidence type="ECO:0008006" key="3">
    <source>
        <dbReference type="Google" id="ProtNLM"/>
    </source>
</evidence>
<sequence>MAATAEHVASEATHATAHTLETTLDVVKGESFKTHWQPPPTLTWPVPEGDYRDQLPPLIHQVAEQYAPVVRSGRWTHGLFECWAPKMRVLKASVHIPCWEAYNINSFRTWKEVIGSLSTLYCWASLALGCGLGHLWSAGGSYGLNMMSWFSCVSRQHLRRRFRLPSTFGLPESCDDCAVHTCCMYCASHQELRELAVRGVGGPGIHVLDVTPRSFSHVPGIEVRLQERAAELAAMEEAPVAFPPPTAIPEEVEMHRVP</sequence>
<gene>
    <name evidence="1" type="ORF">WJX75_003029</name>
</gene>
<protein>
    <recommendedName>
        <fullName evidence="3">PLAC8-domain-containing protein</fullName>
    </recommendedName>
</protein>
<accession>A0ABR2YG57</accession>
<evidence type="ECO:0000313" key="1">
    <source>
        <dbReference type="EMBL" id="KAK9904816.1"/>
    </source>
</evidence>
<dbReference type="NCBIfam" id="TIGR01571">
    <property type="entry name" value="A_thal_Cys_rich"/>
    <property type="match status" value="1"/>
</dbReference>